<comment type="caution">
    <text evidence="2">The sequence shown here is derived from an EMBL/GenBank/DDBJ whole genome shotgun (WGS) entry which is preliminary data.</text>
</comment>
<keyword evidence="1" id="KW-1133">Transmembrane helix</keyword>
<dbReference type="Proteomes" id="UP000321947">
    <property type="component" value="Unassembled WGS sequence"/>
</dbReference>
<dbReference type="EMBL" id="SSTD01001661">
    <property type="protein sequence ID" value="TYK29443.1"/>
    <property type="molecule type" value="Genomic_DNA"/>
</dbReference>
<evidence type="ECO:0000313" key="2">
    <source>
        <dbReference type="EMBL" id="TYK29443.1"/>
    </source>
</evidence>
<dbReference type="PANTHER" id="PTHR35699:SF1">
    <property type="entry name" value="F2J10.10 PROTEIN"/>
    <property type="match status" value="1"/>
</dbReference>
<reference evidence="2 3" key="1">
    <citation type="submission" date="2019-08" db="EMBL/GenBank/DDBJ databases">
        <title>Draft genome sequences of two oriental melons (Cucumis melo L. var makuwa).</title>
        <authorList>
            <person name="Kwon S.-Y."/>
        </authorList>
    </citation>
    <scope>NUCLEOTIDE SEQUENCE [LARGE SCALE GENOMIC DNA]</scope>
    <source>
        <strain evidence="3">cv. Chang Bougi</strain>
        <tissue evidence="2">Leaf</tissue>
    </source>
</reference>
<organism evidence="2 3">
    <name type="scientific">Cucumis melo var. makuwa</name>
    <name type="common">Oriental melon</name>
    <dbReference type="NCBI Taxonomy" id="1194695"/>
    <lineage>
        <taxon>Eukaryota</taxon>
        <taxon>Viridiplantae</taxon>
        <taxon>Streptophyta</taxon>
        <taxon>Embryophyta</taxon>
        <taxon>Tracheophyta</taxon>
        <taxon>Spermatophyta</taxon>
        <taxon>Magnoliopsida</taxon>
        <taxon>eudicotyledons</taxon>
        <taxon>Gunneridae</taxon>
        <taxon>Pentapetalae</taxon>
        <taxon>rosids</taxon>
        <taxon>fabids</taxon>
        <taxon>Cucurbitales</taxon>
        <taxon>Cucurbitaceae</taxon>
        <taxon>Benincaseae</taxon>
        <taxon>Cucumis</taxon>
    </lineage>
</organism>
<dbReference type="PANTHER" id="PTHR35699">
    <property type="entry name" value="F2J10.10 PROTEIN"/>
    <property type="match status" value="1"/>
</dbReference>
<dbReference type="AlphaFoldDB" id="A0A5D3E071"/>
<feature type="transmembrane region" description="Helical" evidence="1">
    <location>
        <begin position="274"/>
        <end position="296"/>
    </location>
</feature>
<evidence type="ECO:0000256" key="1">
    <source>
        <dbReference type="SAM" id="Phobius"/>
    </source>
</evidence>
<keyword evidence="1" id="KW-0812">Transmembrane</keyword>
<accession>A0A5D3E071</accession>
<evidence type="ECO:0000313" key="3">
    <source>
        <dbReference type="Proteomes" id="UP000321947"/>
    </source>
</evidence>
<proteinExistence type="predicted"/>
<protein>
    <submittedName>
        <fullName evidence="2">Tubulin alpha chain</fullName>
    </submittedName>
</protein>
<keyword evidence="1" id="KW-0472">Membrane</keyword>
<gene>
    <name evidence="2" type="ORF">E5676_scaffold655G00360</name>
</gene>
<name>A0A5D3E071_CUCMM</name>
<sequence length="375" mass="41746">MDVGGVCVLPAFVEGSVSAALLKMLIRKAMASFNCFVSTVKAFRKPSSMCQADKSSTRTCVRSGSWRACLDCLNSFRIAAWFAWSSCVEAHEAFKLIPHEFTYPVSLRLYTIFLPYVPRKFVTASVVMSRMVRKGCFLYTYDSADACTFRYHQNHVCVYSSMFLLYPGVEAALINGTPVPAPKREEPPESLFMKELKKRGITPTSLLEDTNNSDFGLGGEMTGENRDFSRRSAVSTEVNKSLSNQRERSMQLNSEGLEGLIPRAKLLLTIGGTFFLGFWPLIIITVSFFFGLYFFFGSSFIHDGKTPISPPPYVDPYALLEDERISQIAPPLIVEAVKPSIIHMYEKGGLCTTLGMFCGGVENLEVEKAFGREAL</sequence>